<evidence type="ECO:0000313" key="6">
    <source>
        <dbReference type="Proteomes" id="UP001500954"/>
    </source>
</evidence>
<accession>A0ABP6WP17</accession>
<dbReference type="InterPro" id="IPR051360">
    <property type="entry name" value="Neuronal_Pentraxin_Related"/>
</dbReference>
<evidence type="ECO:0000256" key="3">
    <source>
        <dbReference type="ARBA" id="ARBA00022837"/>
    </source>
</evidence>
<name>A0ABP6WP17_9FLAO</name>
<reference evidence="6" key="1">
    <citation type="journal article" date="2019" name="Int. J. Syst. Evol. Microbiol.">
        <title>The Global Catalogue of Microorganisms (GCM) 10K type strain sequencing project: providing services to taxonomists for standard genome sequencing and annotation.</title>
        <authorList>
            <consortium name="The Broad Institute Genomics Platform"/>
            <consortium name="The Broad Institute Genome Sequencing Center for Infectious Disease"/>
            <person name="Wu L."/>
            <person name="Ma J."/>
        </authorList>
    </citation>
    <scope>NUCLEOTIDE SEQUENCE [LARGE SCALE GENOMIC DNA]</scope>
    <source>
        <strain evidence="6">JCM 17111</strain>
    </source>
</reference>
<evidence type="ECO:0000256" key="2">
    <source>
        <dbReference type="ARBA" id="ARBA00022723"/>
    </source>
</evidence>
<dbReference type="EMBL" id="BAABCY010000009">
    <property type="protein sequence ID" value="GAA3554414.1"/>
    <property type="molecule type" value="Genomic_DNA"/>
</dbReference>
<keyword evidence="2" id="KW-0479">Metal-binding</keyword>
<dbReference type="SUPFAM" id="SSF49899">
    <property type="entry name" value="Concanavalin A-like lectins/glucanases"/>
    <property type="match status" value="2"/>
</dbReference>
<proteinExistence type="predicted"/>
<keyword evidence="4" id="KW-1015">Disulfide bond</keyword>
<sequence length="561" mass="61084">MIISCNDDDSYQEDTRLLGKEGVYIYHTNPISGEDYTTEELNELTYDPLKMEKYGLGEGINLQVVAQARPLKIFVSSPSNPSINKTLTSFKAYGDEWISEKFKSEVSELGLEIGETITLDFEIVYNDQNRLGFDEPSVGSISFDIQRAEDRMATATSFVAFLKKQGGSTIGLVTEDEVVSTEKNGLVGSALLFNGTDSRVTLENTSDLDFIHTGSHSIGFWVNTTSTVSDPAMVSDKNWGSGGNDGFVFAFTGGNWKFNYAGAGSRIDLNGGVINDGNWHFLMATIDRNGDVTIYQDGVAQGNTDISPLAGVTIDSGLPIRLGQDGTGNYGIWFEGQIGNLFVYDYVLSPEEVEQVSIPSGVTLRTSNGAVHNLGITNEGDAVFNIEEGRYTYAFDGSNYVTIDNGSDLDFRYEGDYSVNFWVNTTSSTSDPIMIGDQNWASSGNKGLSIAFRGNNWRVAVSDGEGNKADSSTSGIPFNDGNWHMLTVILDRDEDMRMYQDGVLVASADMSNVGNTNSGNPLRIAQDGTGAYGIPFEGKIANSAIFNYALEEEEIQELLME</sequence>
<keyword evidence="6" id="KW-1185">Reference proteome</keyword>
<dbReference type="InterPro" id="IPR013320">
    <property type="entry name" value="ConA-like_dom_sf"/>
</dbReference>
<dbReference type="RefSeq" id="WP_345003892.1">
    <property type="nucleotide sequence ID" value="NZ_BAABCY010000009.1"/>
</dbReference>
<organism evidence="5 6">
    <name type="scientific">Snuella lapsa</name>
    <dbReference type="NCBI Taxonomy" id="870481"/>
    <lineage>
        <taxon>Bacteria</taxon>
        <taxon>Pseudomonadati</taxon>
        <taxon>Bacteroidota</taxon>
        <taxon>Flavobacteriia</taxon>
        <taxon>Flavobacteriales</taxon>
        <taxon>Flavobacteriaceae</taxon>
        <taxon>Snuella</taxon>
    </lineage>
</organism>
<dbReference type="Proteomes" id="UP001500954">
    <property type="component" value="Unassembled WGS sequence"/>
</dbReference>
<comment type="cofactor">
    <cofactor evidence="1">
        <name>Ca(2+)</name>
        <dbReference type="ChEBI" id="CHEBI:29108"/>
    </cofactor>
</comment>
<evidence type="ECO:0000256" key="4">
    <source>
        <dbReference type="ARBA" id="ARBA00023157"/>
    </source>
</evidence>
<comment type="caution">
    <text evidence="5">The sequence shown here is derived from an EMBL/GenBank/DDBJ whole genome shotgun (WGS) entry which is preliminary data.</text>
</comment>
<dbReference type="Gene3D" id="2.60.120.200">
    <property type="match status" value="2"/>
</dbReference>
<dbReference type="Pfam" id="PF13385">
    <property type="entry name" value="Laminin_G_3"/>
    <property type="match status" value="2"/>
</dbReference>
<gene>
    <name evidence="5" type="ORF">GCM10022395_02400</name>
</gene>
<evidence type="ECO:0008006" key="7">
    <source>
        <dbReference type="Google" id="ProtNLM"/>
    </source>
</evidence>
<dbReference type="PANTHER" id="PTHR19277">
    <property type="entry name" value="PENTRAXIN"/>
    <property type="match status" value="1"/>
</dbReference>
<evidence type="ECO:0000256" key="1">
    <source>
        <dbReference type="ARBA" id="ARBA00001913"/>
    </source>
</evidence>
<keyword evidence="3" id="KW-0106">Calcium</keyword>
<evidence type="ECO:0000313" key="5">
    <source>
        <dbReference type="EMBL" id="GAA3554414.1"/>
    </source>
</evidence>
<dbReference type="PANTHER" id="PTHR19277:SF125">
    <property type="entry name" value="B6"/>
    <property type="match status" value="1"/>
</dbReference>
<protein>
    <recommendedName>
        <fullName evidence="7">LamG domain-containing protein</fullName>
    </recommendedName>
</protein>